<evidence type="ECO:0000256" key="3">
    <source>
        <dbReference type="ARBA" id="ARBA00023136"/>
    </source>
</evidence>
<evidence type="ECO:0000256" key="7">
    <source>
        <dbReference type="ARBA" id="ARBA00049647"/>
    </source>
</evidence>
<keyword evidence="3" id="KW-0472">Membrane</keyword>
<evidence type="ECO:0000256" key="10">
    <source>
        <dbReference type="SAM" id="SignalP"/>
    </source>
</evidence>
<evidence type="ECO:0000256" key="1">
    <source>
        <dbReference type="ARBA" id="ARBA00004459"/>
    </source>
</evidence>
<accession>A0ABV4EDZ7</accession>
<feature type="signal peptide" evidence="10">
    <location>
        <begin position="1"/>
        <end position="18"/>
    </location>
</feature>
<sequence>MKKMICRMALALAVVSLAGCGLKGPLYFPKQEQPPKNAGATTPPKTASGTASGAQQQSTTTDAEQQSAQ</sequence>
<reference evidence="11 12" key="1">
    <citation type="submission" date="2024-07" db="EMBL/GenBank/DDBJ databases">
        <authorList>
            <person name="Hebao G."/>
        </authorList>
    </citation>
    <scope>NUCLEOTIDE SEQUENCE [LARGE SCALE GENOMIC DNA]</scope>
    <source>
        <strain evidence="11 12">ACCC 02193</strain>
    </source>
</reference>
<feature type="compositionally biased region" description="Low complexity" evidence="9">
    <location>
        <begin position="46"/>
        <end position="61"/>
    </location>
</feature>
<feature type="chain" id="PRO_5047498348" description="LPS-assembly lipoprotein LptM" evidence="10">
    <location>
        <begin position="19"/>
        <end position="69"/>
    </location>
</feature>
<name>A0ABV4EDZ7_9GAMM</name>
<evidence type="ECO:0000313" key="12">
    <source>
        <dbReference type="Proteomes" id="UP001565243"/>
    </source>
</evidence>
<gene>
    <name evidence="11" type="ORF">AB6T85_22055</name>
</gene>
<dbReference type="RefSeq" id="WP_253461191.1">
    <property type="nucleotide sequence ID" value="NZ_JBGFFX010000018.1"/>
</dbReference>
<protein>
    <recommendedName>
        <fullName evidence="8">LPS-assembly lipoprotein LptM</fullName>
    </recommendedName>
</protein>
<dbReference type="EMBL" id="JBGFFX010000018">
    <property type="protein sequence ID" value="MEY8773090.1"/>
    <property type="molecule type" value="Genomic_DNA"/>
</dbReference>
<keyword evidence="12" id="KW-1185">Reference proteome</keyword>
<keyword evidence="5" id="KW-0998">Cell outer membrane</keyword>
<evidence type="ECO:0000256" key="6">
    <source>
        <dbReference type="ARBA" id="ARBA00023288"/>
    </source>
</evidence>
<comment type="subcellular location">
    <subcellularLocation>
        <location evidence="1">Cell outer membrane</location>
        <topology evidence="1">Lipid-anchor</topology>
    </subcellularLocation>
</comment>
<feature type="region of interest" description="Disordered" evidence="9">
    <location>
        <begin position="25"/>
        <end position="69"/>
    </location>
</feature>
<keyword evidence="6 11" id="KW-0449">Lipoprotein</keyword>
<comment type="caution">
    <text evidence="11">The sequence shown here is derived from an EMBL/GenBank/DDBJ whole genome shotgun (WGS) entry which is preliminary data.</text>
</comment>
<comment type="similarity">
    <text evidence="7">Belongs to the LptM family.</text>
</comment>
<evidence type="ECO:0000256" key="9">
    <source>
        <dbReference type="SAM" id="MobiDB-lite"/>
    </source>
</evidence>
<organism evidence="11 12">
    <name type="scientific">Erwinia aeris</name>
    <dbReference type="NCBI Taxonomy" id="3239803"/>
    <lineage>
        <taxon>Bacteria</taxon>
        <taxon>Pseudomonadati</taxon>
        <taxon>Pseudomonadota</taxon>
        <taxon>Gammaproteobacteria</taxon>
        <taxon>Enterobacterales</taxon>
        <taxon>Erwiniaceae</taxon>
        <taxon>Erwinia</taxon>
    </lineage>
</organism>
<evidence type="ECO:0000256" key="2">
    <source>
        <dbReference type="ARBA" id="ARBA00022729"/>
    </source>
</evidence>
<evidence type="ECO:0000256" key="5">
    <source>
        <dbReference type="ARBA" id="ARBA00023237"/>
    </source>
</evidence>
<dbReference type="NCBIfam" id="NF047847">
    <property type="entry name" value="SS_mature_LptM"/>
    <property type="match status" value="1"/>
</dbReference>
<dbReference type="InterPro" id="IPR032831">
    <property type="entry name" value="LptM_cons"/>
</dbReference>
<evidence type="ECO:0000256" key="4">
    <source>
        <dbReference type="ARBA" id="ARBA00023139"/>
    </source>
</evidence>
<evidence type="ECO:0000313" key="11">
    <source>
        <dbReference type="EMBL" id="MEY8773090.1"/>
    </source>
</evidence>
<proteinExistence type="inferred from homology"/>
<dbReference type="PROSITE" id="PS51257">
    <property type="entry name" value="PROKAR_LIPOPROTEIN"/>
    <property type="match status" value="1"/>
</dbReference>
<dbReference type="Proteomes" id="UP001565243">
    <property type="component" value="Unassembled WGS sequence"/>
</dbReference>
<keyword evidence="2 10" id="KW-0732">Signal</keyword>
<keyword evidence="4" id="KW-0564">Palmitate</keyword>
<dbReference type="Pfam" id="PF13627">
    <property type="entry name" value="LptM_cons"/>
    <property type="match status" value="1"/>
</dbReference>
<evidence type="ECO:0000256" key="8">
    <source>
        <dbReference type="ARBA" id="ARBA00049730"/>
    </source>
</evidence>